<dbReference type="AlphaFoldDB" id="A0A5B0MDB0"/>
<gene>
    <name evidence="1" type="ORF">PGT21_013140</name>
</gene>
<evidence type="ECO:0000313" key="2">
    <source>
        <dbReference type="Proteomes" id="UP000324748"/>
    </source>
</evidence>
<name>A0A5B0MDB0_PUCGR</name>
<proteinExistence type="predicted"/>
<comment type="caution">
    <text evidence="1">The sequence shown here is derived from an EMBL/GenBank/DDBJ whole genome shotgun (WGS) entry which is preliminary data.</text>
</comment>
<keyword evidence="2" id="KW-1185">Reference proteome</keyword>
<dbReference type="EMBL" id="VSWC01000157">
    <property type="protein sequence ID" value="KAA1074601.1"/>
    <property type="molecule type" value="Genomic_DNA"/>
</dbReference>
<protein>
    <submittedName>
        <fullName evidence="1">Uncharacterized protein</fullName>
    </submittedName>
</protein>
<accession>A0A5B0MDB0</accession>
<dbReference type="Proteomes" id="UP000324748">
    <property type="component" value="Unassembled WGS sequence"/>
</dbReference>
<sequence length="110" mass="12931">MYYQSNLLKKFSDYKQQFINHFPLRPDFFTHKVEKASTPDLQEEMKRAQVDIEIYSDHVLTAGLSMLPHSGIPATIFERDHQLMFQKIRIKKAEYDAQFGSDSKKLKSFA</sequence>
<evidence type="ECO:0000313" key="1">
    <source>
        <dbReference type="EMBL" id="KAA1074601.1"/>
    </source>
</evidence>
<organism evidence="1 2">
    <name type="scientific">Puccinia graminis f. sp. tritici</name>
    <dbReference type="NCBI Taxonomy" id="56615"/>
    <lineage>
        <taxon>Eukaryota</taxon>
        <taxon>Fungi</taxon>
        <taxon>Dikarya</taxon>
        <taxon>Basidiomycota</taxon>
        <taxon>Pucciniomycotina</taxon>
        <taxon>Pucciniomycetes</taxon>
        <taxon>Pucciniales</taxon>
        <taxon>Pucciniaceae</taxon>
        <taxon>Puccinia</taxon>
    </lineage>
</organism>
<reference evidence="1 2" key="1">
    <citation type="submission" date="2019-05" db="EMBL/GenBank/DDBJ databases">
        <title>Emergence of the Ug99 lineage of the wheat stem rust pathogen through somatic hybridization.</title>
        <authorList>
            <person name="Li F."/>
            <person name="Upadhyaya N.M."/>
            <person name="Sperschneider J."/>
            <person name="Matny O."/>
            <person name="Nguyen-Phuc H."/>
            <person name="Mago R."/>
            <person name="Raley C."/>
            <person name="Miller M.E."/>
            <person name="Silverstein K.A.T."/>
            <person name="Henningsen E."/>
            <person name="Hirsch C.D."/>
            <person name="Visser B."/>
            <person name="Pretorius Z.A."/>
            <person name="Steffenson B.J."/>
            <person name="Schwessinger B."/>
            <person name="Dodds P.N."/>
            <person name="Figueroa M."/>
        </authorList>
    </citation>
    <scope>NUCLEOTIDE SEQUENCE [LARGE SCALE GENOMIC DNA]</scope>
    <source>
        <strain evidence="1">21-0</strain>
    </source>
</reference>